<dbReference type="EMBL" id="ML977336">
    <property type="protein sequence ID" value="KAF2110859.1"/>
    <property type="molecule type" value="Genomic_DNA"/>
</dbReference>
<evidence type="ECO:0000259" key="1">
    <source>
        <dbReference type="Pfam" id="PF13673"/>
    </source>
</evidence>
<dbReference type="GO" id="GO:0016747">
    <property type="term" value="F:acyltransferase activity, transferring groups other than amino-acyl groups"/>
    <property type="evidence" value="ECO:0007669"/>
    <property type="project" value="InterPro"/>
</dbReference>
<organism evidence="2 3">
    <name type="scientific">Lophiotrema nucula</name>
    <dbReference type="NCBI Taxonomy" id="690887"/>
    <lineage>
        <taxon>Eukaryota</taxon>
        <taxon>Fungi</taxon>
        <taxon>Dikarya</taxon>
        <taxon>Ascomycota</taxon>
        <taxon>Pezizomycotina</taxon>
        <taxon>Dothideomycetes</taxon>
        <taxon>Pleosporomycetidae</taxon>
        <taxon>Pleosporales</taxon>
        <taxon>Lophiotremataceae</taxon>
        <taxon>Lophiotrema</taxon>
    </lineage>
</organism>
<dbReference type="InterPro" id="IPR016181">
    <property type="entry name" value="Acyl_CoA_acyltransferase"/>
</dbReference>
<dbReference type="PANTHER" id="PTHR42791">
    <property type="entry name" value="GNAT FAMILY ACETYLTRANSFERASE"/>
    <property type="match status" value="1"/>
</dbReference>
<dbReference type="AlphaFoldDB" id="A0A6A5YUI3"/>
<dbReference type="OrthoDB" id="4738875at2759"/>
<dbReference type="InterPro" id="IPR000182">
    <property type="entry name" value="GNAT_dom"/>
</dbReference>
<keyword evidence="3" id="KW-1185">Reference proteome</keyword>
<accession>A0A6A5YUI3</accession>
<dbReference type="PANTHER" id="PTHR42791:SF2">
    <property type="entry name" value="N-ACETYLTRANSFERASE DOMAIN-CONTAINING PROTEIN"/>
    <property type="match status" value="1"/>
</dbReference>
<dbReference type="Proteomes" id="UP000799770">
    <property type="component" value="Unassembled WGS sequence"/>
</dbReference>
<evidence type="ECO:0000313" key="2">
    <source>
        <dbReference type="EMBL" id="KAF2110859.1"/>
    </source>
</evidence>
<dbReference type="Gene3D" id="3.40.630.30">
    <property type="match status" value="1"/>
</dbReference>
<gene>
    <name evidence="2" type="ORF">BDV96DRAFT_690726</name>
</gene>
<dbReference type="InterPro" id="IPR052523">
    <property type="entry name" value="Trichothecene_AcTrans"/>
</dbReference>
<evidence type="ECO:0000313" key="3">
    <source>
        <dbReference type="Proteomes" id="UP000799770"/>
    </source>
</evidence>
<feature type="domain" description="N-acetyltransferase" evidence="1">
    <location>
        <begin position="134"/>
        <end position="190"/>
    </location>
</feature>
<dbReference type="Pfam" id="PF13673">
    <property type="entry name" value="Acetyltransf_10"/>
    <property type="match status" value="1"/>
</dbReference>
<name>A0A6A5YUI3_9PLEO</name>
<protein>
    <recommendedName>
        <fullName evidence="1">N-acetyltransferase domain-containing protein</fullName>
    </recommendedName>
</protein>
<proteinExistence type="predicted"/>
<dbReference type="SUPFAM" id="SSF55729">
    <property type="entry name" value="Acyl-CoA N-acyltransferases (Nat)"/>
    <property type="match status" value="1"/>
</dbReference>
<sequence length="220" mass="24563">MAELKGLSLVSGALQTDIDEICALTEMGWADRPLWAGMMQNVSASDIRNLLASIHIKRVEKPENEYFRVVDKATGRTVAWASLLHPRPTDLLPSEGGAVPIEMPNIPGINKRLAGLFFNQFGITAEYGYDATQHFHRKGTFVHREFQRRGLATLLQEQCNQIADTAGKATFVLAIPTSKKLFENGGFKVVATFEYDVSGDGKVTEQRWVMRRDPQPMRAQ</sequence>
<reference evidence="2" key="1">
    <citation type="journal article" date="2020" name="Stud. Mycol.">
        <title>101 Dothideomycetes genomes: a test case for predicting lifestyles and emergence of pathogens.</title>
        <authorList>
            <person name="Haridas S."/>
            <person name="Albert R."/>
            <person name="Binder M."/>
            <person name="Bloem J."/>
            <person name="Labutti K."/>
            <person name="Salamov A."/>
            <person name="Andreopoulos B."/>
            <person name="Baker S."/>
            <person name="Barry K."/>
            <person name="Bills G."/>
            <person name="Bluhm B."/>
            <person name="Cannon C."/>
            <person name="Castanera R."/>
            <person name="Culley D."/>
            <person name="Daum C."/>
            <person name="Ezra D."/>
            <person name="Gonzalez J."/>
            <person name="Henrissat B."/>
            <person name="Kuo A."/>
            <person name="Liang C."/>
            <person name="Lipzen A."/>
            <person name="Lutzoni F."/>
            <person name="Magnuson J."/>
            <person name="Mondo S."/>
            <person name="Nolan M."/>
            <person name="Ohm R."/>
            <person name="Pangilinan J."/>
            <person name="Park H.-J."/>
            <person name="Ramirez L."/>
            <person name="Alfaro M."/>
            <person name="Sun H."/>
            <person name="Tritt A."/>
            <person name="Yoshinaga Y."/>
            <person name="Zwiers L.-H."/>
            <person name="Turgeon B."/>
            <person name="Goodwin S."/>
            <person name="Spatafora J."/>
            <person name="Crous P."/>
            <person name="Grigoriev I."/>
        </authorList>
    </citation>
    <scope>NUCLEOTIDE SEQUENCE</scope>
    <source>
        <strain evidence="2">CBS 627.86</strain>
    </source>
</reference>